<protein>
    <submittedName>
        <fullName evidence="1">Uncharacterized protein</fullName>
    </submittedName>
</protein>
<sequence>MSQDAEKKAFEESLRRVIEQAHANADDLRGAYYIPLDDSSGYQVEISKVES</sequence>
<dbReference type="AlphaFoldDB" id="A0A897NEL6"/>
<accession>A0A897NEL6</accession>
<evidence type="ECO:0000313" key="1">
    <source>
        <dbReference type="EMBL" id="QSG12860.1"/>
    </source>
</evidence>
<gene>
    <name evidence="1" type="ORF">HSBGL_2455</name>
</gene>
<dbReference type="Proteomes" id="UP000663305">
    <property type="component" value="Chromosome"/>
</dbReference>
<dbReference type="EMBL" id="CP064789">
    <property type="protein sequence ID" value="QSG12860.1"/>
    <property type="molecule type" value="Genomic_DNA"/>
</dbReference>
<name>A0A897NEL6_9EURY</name>
<evidence type="ECO:0000313" key="2">
    <source>
        <dbReference type="Proteomes" id="UP000663305"/>
    </source>
</evidence>
<reference evidence="1" key="1">
    <citation type="submission" date="2020-11" db="EMBL/GenBank/DDBJ databases">
        <title>Carbohydrate-dependent, anaerobic sulfur respiration: A novel catabolism in halophilic archaea.</title>
        <authorList>
            <person name="Sorokin D.Y."/>
            <person name="Messina E."/>
            <person name="Smedile F."/>
            <person name="La Cono V."/>
            <person name="Hallsworth J.E."/>
            <person name="Yakimov M.M."/>
        </authorList>
    </citation>
    <scope>NUCLEOTIDE SEQUENCE</scope>
    <source>
        <strain evidence="1">HSR-Bgl</strain>
    </source>
</reference>
<dbReference type="RefSeq" id="WP_229124710.1">
    <property type="nucleotide sequence ID" value="NZ_CP064789.1"/>
</dbReference>
<proteinExistence type="predicted"/>
<dbReference type="GeneID" id="68861976"/>
<organism evidence="1 2">
    <name type="scientific">Halapricum desulfuricans</name>
    <dbReference type="NCBI Taxonomy" id="2841257"/>
    <lineage>
        <taxon>Archaea</taxon>
        <taxon>Methanobacteriati</taxon>
        <taxon>Methanobacteriota</taxon>
        <taxon>Stenosarchaea group</taxon>
        <taxon>Halobacteria</taxon>
        <taxon>Halobacteriales</taxon>
        <taxon>Haloarculaceae</taxon>
        <taxon>Halapricum</taxon>
    </lineage>
</organism>